<comment type="pathway">
    <text evidence="3">Sulfur metabolism; glutathione metabolism.</text>
</comment>
<feature type="binding site" evidence="2">
    <location>
        <begin position="450"/>
        <end position="452"/>
    </location>
    <ligand>
        <name>L-glutamate</name>
        <dbReference type="ChEBI" id="CHEBI:29985"/>
    </ligand>
</feature>
<feature type="binding site" evidence="2">
    <location>
        <begin position="502"/>
        <end position="503"/>
    </location>
    <ligand>
        <name>L-glutamate</name>
        <dbReference type="ChEBI" id="CHEBI:29985"/>
    </ligand>
</feature>
<dbReference type="GO" id="GO:0005886">
    <property type="term" value="C:plasma membrane"/>
    <property type="evidence" value="ECO:0007669"/>
    <property type="project" value="TreeGrafter"/>
</dbReference>
<dbReference type="InterPro" id="IPR043138">
    <property type="entry name" value="GGT_lsub"/>
</dbReference>
<dbReference type="EMBL" id="JPDN02000020">
    <property type="protein sequence ID" value="PON25023.1"/>
    <property type="molecule type" value="Genomic_DNA"/>
</dbReference>
<sequence length="622" mass="67114">MSQPLFYYTWELAQQLVGKFANNAVWHTDEKVDRRTWAKKPSHFHNLYFSMAHRRLKSVAKPLALLLSLLPYGNTSPTPPCSTPPGVQIPKTGAVASQSTVCSNIGIQLLKDGGNAVDALVGTVFCVGVIGMYHSGIGGGGFLLMRLSNGTYEFVDMRETAPGAATQDMYNKDENLSLYGGMASGVPGELRGTEYIHDRYGALPWAHVIKPSIEVARNGFEVTEDLISTIKQTSPNNFLTEDPAWAIDFAPKGRLVRLGETMTRRRYADTLEAIAQHGADAFYTGPIANATIRALKAAGGIMTLEDLKNYTVAIREPLQINYRGYKLTSTNAPSSGAVALSALNTVGGFDGFNDPSQVNLTTHRLDEAIRFAYGQRTELGDPSFVDGIDKYTKEMISAKTGAEIRSKISNYRTQNVSYYDPKGLESLETPGTSHIVAADASGMAVSMTTTINLLFGSTVIVPETGVIMNDEMNDFSIPGLSNSFGYIPSPANYIRPGKRPLSSISPIIAETADGKLYLALGSAGGSRIITANIQNTVHVIDGNMTTAEALAQPRLHDQLVPDRATFEYAYDNQTVAFMKSLGHNITWVAPGQSTAQAVRLLPNGTFEAAGEPRQVSSGGFAI</sequence>
<feature type="active site" description="Nucleophile" evidence="1">
    <location>
        <position position="432"/>
    </location>
</feature>
<dbReference type="GO" id="GO:0006751">
    <property type="term" value="P:glutathione catabolic process"/>
    <property type="evidence" value="ECO:0007669"/>
    <property type="project" value="UniProtKB-UniRule"/>
</dbReference>
<dbReference type="Proteomes" id="UP000054821">
    <property type="component" value="Unassembled WGS sequence"/>
</dbReference>
<dbReference type="NCBIfam" id="TIGR00066">
    <property type="entry name" value="g_glut_trans"/>
    <property type="match status" value="1"/>
</dbReference>
<feature type="binding site" evidence="2">
    <location>
        <position position="525"/>
    </location>
    <ligand>
        <name>L-glutamate</name>
        <dbReference type="ChEBI" id="CHEBI:29985"/>
    </ligand>
</feature>
<dbReference type="Pfam" id="PF01019">
    <property type="entry name" value="G_glu_transpept"/>
    <property type="match status" value="1"/>
</dbReference>
<name>A0A2P4ZL47_9HYPO</name>
<dbReference type="PRINTS" id="PR01210">
    <property type="entry name" value="GGTRANSPTASE"/>
</dbReference>
<comment type="catalytic activity">
    <reaction evidence="3">
        <text>an S-substituted glutathione + H2O = an S-substituted L-cysteinylglycine + L-glutamate</text>
        <dbReference type="Rhea" id="RHEA:59468"/>
        <dbReference type="ChEBI" id="CHEBI:15377"/>
        <dbReference type="ChEBI" id="CHEBI:29985"/>
        <dbReference type="ChEBI" id="CHEBI:90779"/>
        <dbReference type="ChEBI" id="CHEBI:143103"/>
        <dbReference type="EC" id="3.4.19.13"/>
    </reaction>
</comment>
<organism evidence="4 5">
    <name type="scientific">Trichoderma gamsii</name>
    <dbReference type="NCBI Taxonomy" id="398673"/>
    <lineage>
        <taxon>Eukaryota</taxon>
        <taxon>Fungi</taxon>
        <taxon>Dikarya</taxon>
        <taxon>Ascomycota</taxon>
        <taxon>Pezizomycotina</taxon>
        <taxon>Sordariomycetes</taxon>
        <taxon>Hypocreomycetidae</taxon>
        <taxon>Hypocreales</taxon>
        <taxon>Hypocreaceae</taxon>
        <taxon>Trichoderma</taxon>
    </lineage>
</organism>
<dbReference type="InterPro" id="IPR043137">
    <property type="entry name" value="GGT_ssub_C"/>
</dbReference>
<dbReference type="FunFam" id="3.60.20.40:FF:000008">
    <property type="entry name" value="Gamma-glutamyltranspeptidase (Eurofung)"/>
    <property type="match status" value="1"/>
</dbReference>
<dbReference type="InterPro" id="IPR029055">
    <property type="entry name" value="Ntn_hydrolases_N"/>
</dbReference>
<feature type="binding site" evidence="2">
    <location>
        <position position="158"/>
    </location>
    <ligand>
        <name>L-glutamate</name>
        <dbReference type="ChEBI" id="CHEBI:29985"/>
    </ligand>
</feature>
<dbReference type="PANTHER" id="PTHR11686:SF62">
    <property type="entry name" value="GLUTATHIONE HYDROLASE"/>
    <property type="match status" value="1"/>
</dbReference>
<evidence type="ECO:0000256" key="3">
    <source>
        <dbReference type="RuleBase" id="RU368068"/>
    </source>
</evidence>
<dbReference type="PANTHER" id="PTHR11686">
    <property type="entry name" value="GAMMA GLUTAMYL TRANSPEPTIDASE"/>
    <property type="match status" value="1"/>
</dbReference>
<dbReference type="AlphaFoldDB" id="A0A2P4ZL47"/>
<dbReference type="RefSeq" id="XP_018664154.1">
    <property type="nucleotide sequence ID" value="XM_018802647.1"/>
</dbReference>
<keyword evidence="3" id="KW-0012">Acyltransferase</keyword>
<feature type="binding site" evidence="2">
    <location>
        <position position="474"/>
    </location>
    <ligand>
        <name>L-glutamate</name>
        <dbReference type="ChEBI" id="CHEBI:29985"/>
    </ligand>
</feature>
<evidence type="ECO:0000256" key="2">
    <source>
        <dbReference type="PIRSR" id="PIRSR600101-2"/>
    </source>
</evidence>
<comment type="caution">
    <text evidence="4">The sequence shown here is derived from an EMBL/GenBank/DDBJ whole genome shotgun (WGS) entry which is preliminary data.</text>
</comment>
<comment type="catalytic activity">
    <reaction evidence="3">
        <text>an N-terminal (5-L-glutamyl)-[peptide] + an alpha-amino acid = 5-L-glutamyl amino acid + an N-terminal L-alpha-aminoacyl-[peptide]</text>
        <dbReference type="Rhea" id="RHEA:23904"/>
        <dbReference type="Rhea" id="RHEA-COMP:9780"/>
        <dbReference type="Rhea" id="RHEA-COMP:9795"/>
        <dbReference type="ChEBI" id="CHEBI:77644"/>
        <dbReference type="ChEBI" id="CHEBI:78597"/>
        <dbReference type="ChEBI" id="CHEBI:78599"/>
        <dbReference type="ChEBI" id="CHEBI:78608"/>
        <dbReference type="EC" id="2.3.2.2"/>
    </reaction>
</comment>
<dbReference type="InterPro" id="IPR000101">
    <property type="entry name" value="GGT_peptidase"/>
</dbReference>
<dbReference type="GO" id="GO:0036374">
    <property type="term" value="F:glutathione hydrolase activity"/>
    <property type="evidence" value="ECO:0007669"/>
    <property type="project" value="UniProtKB-UniRule"/>
</dbReference>
<comment type="catalytic activity">
    <reaction evidence="3">
        <text>glutathione + H2O = L-cysteinylglycine + L-glutamate</text>
        <dbReference type="Rhea" id="RHEA:28807"/>
        <dbReference type="ChEBI" id="CHEBI:15377"/>
        <dbReference type="ChEBI" id="CHEBI:29985"/>
        <dbReference type="ChEBI" id="CHEBI:57925"/>
        <dbReference type="ChEBI" id="CHEBI:61694"/>
        <dbReference type="EC" id="3.4.19.13"/>
    </reaction>
</comment>
<dbReference type="Gene3D" id="1.10.246.130">
    <property type="match status" value="1"/>
</dbReference>
<proteinExistence type="predicted"/>
<dbReference type="STRING" id="398673.A0A2P4ZL47"/>
<accession>A0A2P4ZL47</accession>
<protein>
    <recommendedName>
        <fullName evidence="3">Glutathione hydrolase</fullName>
        <ecNumber evidence="3">2.3.2.2</ecNumber>
        <ecNumber evidence="3">3.4.19.13</ecNumber>
    </recommendedName>
    <alternativeName>
        <fullName evidence="3">Gamma-glutamyltransferase</fullName>
    </alternativeName>
    <alternativeName>
        <fullName evidence="3">Gamma-glutamyltranspeptidase</fullName>
    </alternativeName>
</protein>
<dbReference type="SUPFAM" id="SSF56235">
    <property type="entry name" value="N-terminal nucleophile aminohydrolases (Ntn hydrolases)"/>
    <property type="match status" value="1"/>
</dbReference>
<dbReference type="GeneID" id="29982730"/>
<keyword evidence="5" id="KW-1185">Reference proteome</keyword>
<evidence type="ECO:0000313" key="5">
    <source>
        <dbReference type="Proteomes" id="UP000054821"/>
    </source>
</evidence>
<dbReference type="EC" id="3.4.19.13" evidence="3"/>
<dbReference type="GO" id="GO:0103068">
    <property type="term" value="F:leukotriene C4 gamma-glutamyl transferase activity"/>
    <property type="evidence" value="ECO:0007669"/>
    <property type="project" value="UniProtKB-EC"/>
</dbReference>
<comment type="function">
    <text evidence="3">Cleaves the gamma-glutamyl peptide bond of glutathione and glutathione conjugates.</text>
</comment>
<dbReference type="EC" id="2.3.2.2" evidence="3"/>
<dbReference type="FunFam" id="1.10.246.130:FF:000001">
    <property type="entry name" value="Gamma-glutamyltransferase 5 isoform 1"/>
    <property type="match status" value="1"/>
</dbReference>
<gene>
    <name evidence="4" type="ORF">TGAM01_v206104</name>
</gene>
<dbReference type="UniPathway" id="UPA00204"/>
<evidence type="ECO:0000256" key="1">
    <source>
        <dbReference type="PIRSR" id="PIRSR600101-1"/>
    </source>
</evidence>
<reference evidence="4 5" key="1">
    <citation type="journal article" date="2016" name="Genome Announc.">
        <title>Draft Whole-Genome Sequence of Trichoderma gamsii T6085, a Promising Biocontrol Agent of Fusarium Head Blight on Wheat.</title>
        <authorList>
            <person name="Baroncelli R."/>
            <person name="Zapparata A."/>
            <person name="Piaggeschi G."/>
            <person name="Sarrocco S."/>
            <person name="Vannacci G."/>
        </authorList>
    </citation>
    <scope>NUCLEOTIDE SEQUENCE [LARGE SCALE GENOMIC DNA]</scope>
    <source>
        <strain evidence="4 5">T6085</strain>
    </source>
</reference>
<dbReference type="Gene3D" id="3.60.20.40">
    <property type="match status" value="1"/>
</dbReference>
<keyword evidence="3" id="KW-0808">Transferase</keyword>
<keyword evidence="3" id="KW-0378">Hydrolase</keyword>
<evidence type="ECO:0000313" key="4">
    <source>
        <dbReference type="EMBL" id="PON25023.1"/>
    </source>
</evidence>